<evidence type="ECO:0000259" key="3">
    <source>
        <dbReference type="Pfam" id="PF12166"/>
    </source>
</evidence>
<feature type="domain" description="Piezo THU9 and anchor" evidence="4">
    <location>
        <begin position="660"/>
        <end position="923"/>
    </location>
</feature>
<dbReference type="InterPro" id="IPR056770">
    <property type="entry name" value="Piezo_THU9_anchor"/>
</dbReference>
<name>A0AAD3DGJ0_9CHLO</name>
<feature type="region of interest" description="Disordered" evidence="1">
    <location>
        <begin position="1029"/>
        <end position="1086"/>
    </location>
</feature>
<protein>
    <recommendedName>
        <fullName evidence="7">Piezo non-specific cation channel R-Ras-binding domain-containing protein</fullName>
    </recommendedName>
</protein>
<feature type="compositionally biased region" description="Low complexity" evidence="1">
    <location>
        <begin position="135"/>
        <end position="148"/>
    </location>
</feature>
<evidence type="ECO:0000259" key="4">
    <source>
        <dbReference type="Pfam" id="PF24874"/>
    </source>
</evidence>
<feature type="non-terminal residue" evidence="5">
    <location>
        <position position="1"/>
    </location>
</feature>
<organism evidence="5 6">
    <name type="scientific">Astrephomene gubernaculifera</name>
    <dbReference type="NCBI Taxonomy" id="47775"/>
    <lineage>
        <taxon>Eukaryota</taxon>
        <taxon>Viridiplantae</taxon>
        <taxon>Chlorophyta</taxon>
        <taxon>core chlorophytes</taxon>
        <taxon>Chlorophyceae</taxon>
        <taxon>CS clade</taxon>
        <taxon>Chlamydomonadales</taxon>
        <taxon>Astrephomenaceae</taxon>
        <taxon>Astrephomene</taxon>
    </lineage>
</organism>
<evidence type="ECO:0000313" key="6">
    <source>
        <dbReference type="Proteomes" id="UP001054857"/>
    </source>
</evidence>
<dbReference type="Pfam" id="PF12166">
    <property type="entry name" value="Piezo_cap"/>
    <property type="match status" value="1"/>
</dbReference>
<feature type="compositionally biased region" description="Gly residues" evidence="1">
    <location>
        <begin position="1066"/>
        <end position="1080"/>
    </location>
</feature>
<proteinExistence type="predicted"/>
<dbReference type="GO" id="GO:0008381">
    <property type="term" value="F:mechanosensitive monoatomic ion channel activity"/>
    <property type="evidence" value="ECO:0007669"/>
    <property type="project" value="InterPro"/>
</dbReference>
<feature type="compositionally biased region" description="Low complexity" evidence="1">
    <location>
        <begin position="162"/>
        <end position="180"/>
    </location>
</feature>
<feature type="compositionally biased region" description="Basic and acidic residues" evidence="1">
    <location>
        <begin position="1125"/>
        <end position="1139"/>
    </location>
</feature>
<feature type="region of interest" description="Disordered" evidence="1">
    <location>
        <begin position="1429"/>
        <end position="1469"/>
    </location>
</feature>
<dbReference type="Pfam" id="PF24874">
    <property type="entry name" value="Piezo_THU9_anchor"/>
    <property type="match status" value="1"/>
</dbReference>
<feature type="compositionally biased region" description="Low complexity" evidence="1">
    <location>
        <begin position="233"/>
        <end position="246"/>
    </location>
</feature>
<feature type="transmembrane region" description="Helical" evidence="2">
    <location>
        <begin position="662"/>
        <end position="684"/>
    </location>
</feature>
<dbReference type="PANTHER" id="PTHR13167">
    <property type="entry name" value="PIEZO-TYPE MECHANOSENSITIVE ION CHANNEL COMPONENT"/>
    <property type="match status" value="1"/>
</dbReference>
<feature type="compositionally biased region" description="Pro residues" evidence="1">
    <location>
        <begin position="1052"/>
        <end position="1065"/>
    </location>
</feature>
<sequence>MTALSAVLPLSMFMYALLLHHKPRQYWQGALLYVETLLILQYSYLVLGKCLCVTGSGGGGGGAAGAGDTGSSCIWVFGRRDFLFRIKVLGLHSDPFRALPLFLCYLATLMHSYSLDSVYAAVAAAAAAAAAGTTPSTTSASAAPAAVSGSGGRGLGQHTSAHSQPLRSPPQQHQLQQRQQPPWLSFQRLQEWLQQGLAAGWALVSHLLGVYKLVSTDHETEPHWVKLQLQLPPQLQQQQPQRGRSQPPTPTPAALGSAVGAGGDGTSPRGAAGLPPRPPPAAALPPSPAPLTSFTPPPSSVVSPAALLPPPGEAEDTERASAAASAAAAAEEAIRQPSLPPPPLPPSVLRGPRLVGALQRMLETVHEYGQEVRHARMEEERWRGQLRSFLQEEDESAEAVERRGDGGGVAQSGRGGGSGAGSGPDTADADVAVRLASYVLPQLRLQHDAVASGGAVLHMLLEVVVPATPLTSAAAMPTAGGEGGPSSGGGGPSGVSPTPARDVAAALRLAAEVLSRQRLASLSVPAFRRTPPAATGAEVEAPASAAIPLQQSYASLASMSAAADDNDSDVTAPSPPASRHGSGGGGGDGGDGEGAGLRRRQRPHHHRRHGSGSDASITALPPPPSPPPPPPPPPPELHITEPAGGLPPLHSVECYSQPPRDLYAATAFLDLVSFMYAMVFYQLVVSSARSLADITDADRRVPLDYLAALMLLFALMVSERAVYMLGLPAAKMALHLTSQAVVLGWCLRAYWASLAAEGFAVSGGGSSGASTGAAVAASGVRQHLRVFLLLRCLGFCLGGLQLRDGYPPLSAPGPSGGGRHSSFFYRRPDWAHNLAFNVFYSLPFLYEIRSLLDWTCVSTSLDWYCWLKLEDIHSSLFVASCRNQSRRNRRVGERVPRYSKFLQGVLALAGLLLVLWLPPLFFSSGAPTYQVPALQDVHLNISIAQLSGGPDATSVQRFPLFASGDRRFVFQWTAPQSPPPSPPPPPASPMRRGTVQPLPEEEAEERYWRSVLAAEAAAAGAGDDVGAAAASLSRKRGKARGRPAPAPHAVASPPPPLKPPQPPPSEGGGGGDSGGGGGGLPRALAGYRPDQAMGVCMAAESDRLWHISPPARRALQDLLVPPRRRAQEQQQRRQPEQRQGRQWQLGKPGVLGYAEGDNWLHDESPPVVPQVRWSLFRSAPLASQRGGPACSATAVVPLSGPSRRGLAELLSGRANRTLLTSLNQTDPASHGSPALFPLFMRLKGDACSVKLGLSGDGGGTTPPVTTASPLVQYNAARQGRQHAVVDSPSSPLYGSTYRRRALWSWPWKPGGGGSTTAAAAAAAVPTSPADVADRWGSAMVGCYASLQTSGGGGSGGSGGAAEWWSFECGALLPPAASDGGGGGGGDGGGDGGGGASACDDYDGRLWTRGGSSDGGGVTSTAGMAAVPLPAAVGGRDDDEGGDDDDDGDDDEPLQDACGGASGGSPRLSGPPLVAVLEPVQSGLLGATLSRFGITGLYVTFVFAIGRFLRLSVSSLRLRIPTEDLPSTRRLVALCQDIYVARAEGELVLEEQLFQALINVYRSPELLFELSRKHK</sequence>
<evidence type="ECO:0000256" key="1">
    <source>
        <dbReference type="SAM" id="MobiDB-lite"/>
    </source>
</evidence>
<keyword evidence="6" id="KW-1185">Reference proteome</keyword>
<feature type="compositionally biased region" description="Basic residues" evidence="1">
    <location>
        <begin position="597"/>
        <end position="610"/>
    </location>
</feature>
<feature type="domain" description="Piezo non-specific cation channel cap" evidence="3">
    <location>
        <begin position="1468"/>
        <end position="1571"/>
    </location>
</feature>
<feature type="compositionally biased region" description="Pro residues" evidence="1">
    <location>
        <begin position="275"/>
        <end position="299"/>
    </location>
</feature>
<evidence type="ECO:0000313" key="5">
    <source>
        <dbReference type="EMBL" id="GFR40352.1"/>
    </source>
</evidence>
<keyword evidence="2" id="KW-0812">Transmembrane</keyword>
<feature type="compositionally biased region" description="Pro residues" evidence="1">
    <location>
        <begin position="976"/>
        <end position="988"/>
    </location>
</feature>
<dbReference type="EMBL" id="BMAR01000001">
    <property type="protein sequence ID" value="GFR40352.1"/>
    <property type="molecule type" value="Genomic_DNA"/>
</dbReference>
<dbReference type="InterPro" id="IPR027272">
    <property type="entry name" value="Piezo"/>
</dbReference>
<keyword evidence="2" id="KW-0472">Membrane</keyword>
<dbReference type="Proteomes" id="UP001054857">
    <property type="component" value="Unassembled WGS sequence"/>
</dbReference>
<dbReference type="InterPro" id="IPR031334">
    <property type="entry name" value="Piezo_cap_dom"/>
</dbReference>
<feature type="region of interest" description="Disordered" evidence="1">
    <location>
        <begin position="558"/>
        <end position="643"/>
    </location>
</feature>
<dbReference type="GO" id="GO:0005261">
    <property type="term" value="F:monoatomic cation channel activity"/>
    <property type="evidence" value="ECO:0007669"/>
    <property type="project" value="TreeGrafter"/>
</dbReference>
<feature type="compositionally biased region" description="Gly residues" evidence="1">
    <location>
        <begin position="406"/>
        <end position="422"/>
    </location>
</feature>
<dbReference type="GO" id="GO:0071260">
    <property type="term" value="P:cellular response to mechanical stimulus"/>
    <property type="evidence" value="ECO:0007669"/>
    <property type="project" value="TreeGrafter"/>
</dbReference>
<keyword evidence="2" id="KW-1133">Transmembrane helix</keyword>
<feature type="region of interest" description="Disordered" evidence="1">
    <location>
        <begin position="1123"/>
        <end position="1146"/>
    </location>
</feature>
<comment type="caution">
    <text evidence="5">The sequence shown here is derived from an EMBL/GenBank/DDBJ whole genome shotgun (WGS) entry which is preliminary data.</text>
</comment>
<dbReference type="GO" id="GO:0016020">
    <property type="term" value="C:membrane"/>
    <property type="evidence" value="ECO:0007669"/>
    <property type="project" value="InterPro"/>
</dbReference>
<feature type="region of interest" description="Disordered" evidence="1">
    <location>
        <begin position="972"/>
        <end position="1004"/>
    </location>
</feature>
<dbReference type="GO" id="GO:0050982">
    <property type="term" value="P:detection of mechanical stimulus"/>
    <property type="evidence" value="ECO:0007669"/>
    <property type="project" value="TreeGrafter"/>
</dbReference>
<feature type="region of interest" description="Disordered" evidence="1">
    <location>
        <begin position="135"/>
        <end position="180"/>
    </location>
</feature>
<feature type="compositionally biased region" description="Low complexity" evidence="1">
    <location>
        <begin position="320"/>
        <end position="331"/>
    </location>
</feature>
<evidence type="ECO:0000256" key="2">
    <source>
        <dbReference type="SAM" id="Phobius"/>
    </source>
</evidence>
<feature type="region of interest" description="Disordered" evidence="1">
    <location>
        <begin position="393"/>
        <end position="426"/>
    </location>
</feature>
<dbReference type="GO" id="GO:0042391">
    <property type="term" value="P:regulation of membrane potential"/>
    <property type="evidence" value="ECO:0007669"/>
    <property type="project" value="TreeGrafter"/>
</dbReference>
<feature type="transmembrane region" description="Helical" evidence="2">
    <location>
        <begin position="1488"/>
        <end position="1508"/>
    </location>
</feature>
<feature type="region of interest" description="Disordered" evidence="1">
    <location>
        <begin position="475"/>
        <end position="499"/>
    </location>
</feature>
<dbReference type="PANTHER" id="PTHR13167:SF25">
    <property type="entry name" value="PIEZO-TYPE MECHANOSENSITIVE ION CHANNEL COMPONENT"/>
    <property type="match status" value="1"/>
</dbReference>
<accession>A0AAD3DGJ0</accession>
<gene>
    <name evidence="5" type="ORF">Agub_g896</name>
</gene>
<feature type="region of interest" description="Disordered" evidence="1">
    <location>
        <begin position="233"/>
        <end position="351"/>
    </location>
</feature>
<feature type="compositionally biased region" description="Pro residues" evidence="1">
    <location>
        <begin position="620"/>
        <end position="636"/>
    </location>
</feature>
<feature type="transmembrane region" description="Helical" evidence="2">
    <location>
        <begin position="705"/>
        <end position="726"/>
    </location>
</feature>
<reference evidence="5 6" key="1">
    <citation type="journal article" date="2021" name="Sci. Rep.">
        <title>Genome sequencing of the multicellular alga Astrephomene provides insights into convergent evolution of germ-soma differentiation.</title>
        <authorList>
            <person name="Yamashita S."/>
            <person name="Yamamoto K."/>
            <person name="Matsuzaki R."/>
            <person name="Suzuki S."/>
            <person name="Yamaguchi H."/>
            <person name="Hirooka S."/>
            <person name="Minakuchi Y."/>
            <person name="Miyagishima S."/>
            <person name="Kawachi M."/>
            <person name="Toyoda A."/>
            <person name="Nozaki H."/>
        </authorList>
    </citation>
    <scope>NUCLEOTIDE SEQUENCE [LARGE SCALE GENOMIC DNA]</scope>
    <source>
        <strain evidence="5 6">NIES-4017</strain>
    </source>
</reference>
<feature type="compositionally biased region" description="Acidic residues" evidence="1">
    <location>
        <begin position="1436"/>
        <end position="1453"/>
    </location>
</feature>
<feature type="compositionally biased region" description="Gly residues" evidence="1">
    <location>
        <begin position="480"/>
        <end position="493"/>
    </location>
</feature>
<evidence type="ECO:0008006" key="7">
    <source>
        <dbReference type="Google" id="ProtNLM"/>
    </source>
</evidence>
<feature type="compositionally biased region" description="Gly residues" evidence="1">
    <location>
        <begin position="581"/>
        <end position="595"/>
    </location>
</feature>